<feature type="region of interest" description="Disordered" evidence="5">
    <location>
        <begin position="551"/>
        <end position="581"/>
    </location>
</feature>
<keyword evidence="4" id="KW-0446">Lipid-binding</keyword>
<dbReference type="GO" id="GO:0006887">
    <property type="term" value="P:exocytosis"/>
    <property type="evidence" value="ECO:0007669"/>
    <property type="project" value="TreeGrafter"/>
</dbReference>
<dbReference type="InterPro" id="IPR036598">
    <property type="entry name" value="GOLD_dom_sf"/>
</dbReference>
<evidence type="ECO:0000256" key="2">
    <source>
        <dbReference type="ARBA" id="ARBA00022448"/>
    </source>
</evidence>
<dbReference type="Pfam" id="PF15409">
    <property type="entry name" value="PH_8"/>
    <property type="match status" value="1"/>
</dbReference>
<dbReference type="EMBL" id="JABFCT010000016">
    <property type="protein sequence ID" value="KAF5869827.1"/>
    <property type="molecule type" value="Genomic_DNA"/>
</dbReference>
<dbReference type="Gene3D" id="2.60.120.680">
    <property type="entry name" value="GOLD domain"/>
    <property type="match status" value="1"/>
</dbReference>
<dbReference type="FunFam" id="2.40.160.120:FF:000001">
    <property type="entry name" value="Oxysterol-binding protein"/>
    <property type="match status" value="1"/>
</dbReference>
<dbReference type="GO" id="GO:0120009">
    <property type="term" value="P:intermembrane lipid transfer"/>
    <property type="evidence" value="ECO:0007669"/>
    <property type="project" value="UniProtKB-ARBA"/>
</dbReference>
<dbReference type="PANTHER" id="PTHR10972:SF203">
    <property type="entry name" value="OXYSTEROL-BINDING PROTEIN HOMOLOG 3"/>
    <property type="match status" value="1"/>
</dbReference>
<feature type="compositionally biased region" description="Polar residues" evidence="5">
    <location>
        <begin position="49"/>
        <end position="60"/>
    </location>
</feature>
<dbReference type="InterPro" id="IPR001849">
    <property type="entry name" value="PH_domain"/>
</dbReference>
<feature type="region of interest" description="Disordered" evidence="5">
    <location>
        <begin position="506"/>
        <end position="525"/>
    </location>
</feature>
<dbReference type="GO" id="GO:0035621">
    <property type="term" value="P:ER to Golgi ceramide transport"/>
    <property type="evidence" value="ECO:0007669"/>
    <property type="project" value="TreeGrafter"/>
</dbReference>
<dbReference type="GO" id="GO:0034727">
    <property type="term" value="P:piecemeal microautophagy of the nucleus"/>
    <property type="evidence" value="ECO:0007669"/>
    <property type="project" value="TreeGrafter"/>
</dbReference>
<dbReference type="CDD" id="cd13289">
    <property type="entry name" value="PH_Osh3p_yeast"/>
    <property type="match status" value="1"/>
</dbReference>
<keyword evidence="8" id="KW-1185">Reference proteome</keyword>
<feature type="region of interest" description="Disordered" evidence="5">
    <location>
        <begin position="49"/>
        <end position="93"/>
    </location>
</feature>
<gene>
    <name evidence="7" type="ORF">Bfra_011027</name>
</gene>
<reference evidence="7 8" key="1">
    <citation type="journal article" date="2020" name="Phytopathology">
        <title>A high-quality genome resource of Botrytis fragariae, a new and rapidly spreading fungal pathogen causing strawberry gray mold in the U.S.A.</title>
        <authorList>
            <person name="Wu Y."/>
            <person name="Saski C.A."/>
            <person name="Schnabel G."/>
            <person name="Xiao S."/>
            <person name="Hu M."/>
        </authorList>
    </citation>
    <scope>NUCLEOTIDE SEQUENCE [LARGE SCALE GENOMIC DNA]</scope>
    <source>
        <strain evidence="7 8">BVB16</strain>
    </source>
</reference>
<evidence type="ECO:0000256" key="5">
    <source>
        <dbReference type="SAM" id="MobiDB-lite"/>
    </source>
</evidence>
<dbReference type="InterPro" id="IPR011993">
    <property type="entry name" value="PH-like_dom_sf"/>
</dbReference>
<dbReference type="GO" id="GO:0097038">
    <property type="term" value="C:perinuclear endoplasmic reticulum"/>
    <property type="evidence" value="ECO:0007669"/>
    <property type="project" value="TreeGrafter"/>
</dbReference>
<dbReference type="SMART" id="SM00233">
    <property type="entry name" value="PH"/>
    <property type="match status" value="1"/>
</dbReference>
<organism evidence="7 8">
    <name type="scientific">Botrytis fragariae</name>
    <dbReference type="NCBI Taxonomy" id="1964551"/>
    <lineage>
        <taxon>Eukaryota</taxon>
        <taxon>Fungi</taxon>
        <taxon>Dikarya</taxon>
        <taxon>Ascomycota</taxon>
        <taxon>Pezizomycotina</taxon>
        <taxon>Leotiomycetes</taxon>
        <taxon>Helotiales</taxon>
        <taxon>Sclerotiniaceae</taxon>
        <taxon>Botrytis</taxon>
    </lineage>
</organism>
<keyword evidence="3" id="KW-0445">Lipid transport</keyword>
<evidence type="ECO:0000313" key="7">
    <source>
        <dbReference type="EMBL" id="KAF5869827.1"/>
    </source>
</evidence>
<dbReference type="GO" id="GO:0005829">
    <property type="term" value="C:cytosol"/>
    <property type="evidence" value="ECO:0007669"/>
    <property type="project" value="TreeGrafter"/>
</dbReference>
<feature type="compositionally biased region" description="Polar residues" evidence="5">
    <location>
        <begin position="72"/>
        <end position="93"/>
    </location>
</feature>
<dbReference type="GO" id="GO:0032541">
    <property type="term" value="C:cortical endoplasmic reticulum"/>
    <property type="evidence" value="ECO:0007669"/>
    <property type="project" value="TreeGrafter"/>
</dbReference>
<dbReference type="SUPFAM" id="SSF50729">
    <property type="entry name" value="PH domain-like"/>
    <property type="match status" value="1"/>
</dbReference>
<dbReference type="PANTHER" id="PTHR10972">
    <property type="entry name" value="OXYSTEROL-BINDING PROTEIN-RELATED"/>
    <property type="match status" value="1"/>
</dbReference>
<evidence type="ECO:0000256" key="4">
    <source>
        <dbReference type="ARBA" id="ARBA00023121"/>
    </source>
</evidence>
<proteinExistence type="inferred from homology"/>
<dbReference type="GO" id="GO:0005886">
    <property type="term" value="C:plasma membrane"/>
    <property type="evidence" value="ECO:0007669"/>
    <property type="project" value="TreeGrafter"/>
</dbReference>
<dbReference type="Pfam" id="PF01237">
    <property type="entry name" value="Oxysterol_BP"/>
    <property type="match status" value="1"/>
</dbReference>
<dbReference type="Gene3D" id="2.40.160.120">
    <property type="match status" value="1"/>
</dbReference>
<evidence type="ECO:0000313" key="8">
    <source>
        <dbReference type="Proteomes" id="UP000531561"/>
    </source>
</evidence>
<dbReference type="InterPro" id="IPR041680">
    <property type="entry name" value="PH_8"/>
</dbReference>
<dbReference type="AlphaFoldDB" id="A0A8H6ALJ9"/>
<dbReference type="OrthoDB" id="1854502at2759"/>
<sequence>MAGMEQLEIHSKSYIVRWVKVEEKHTISWSVQPHKKSINFGIVKHPGTGSSTSVASTPRQPNFDDAVHSLHPDSSSQRRLSATTDSRNDSSTAQDQLKAKGFILVEWCGKCEADKVSMGTFAVPVGHGGMYGLVFDNTFSKQISKTATFVLLTYPSNSPPHSSNLQKLQGLDGSHAQSSRKPSPNLSAAASESVESLQSTAMGRGASRGSMISRNDSEGGFSSYHVGVLQKRRRKKGQGYARRFFSLDFATCTLSYYYSRNSSALRGAIPLSLAAIAADERRREINIDSGAEIWHLKANNAKDFEEWTKALEKASNNARGPIGGVELESIPTPNVGLQIRTSYLQVPSNKEEENEWVQIEGLVSRIVGTRDAVRRLSKDTATPNRRHSHLLGAPSGSPLVEESADYFAPQTNQTSQTNEKRPFWKRKPSTPAPGTPTTMQRGVAAQLAVPVPTAASAVSEMDVNGSTPRKSRTSHEEQNIHDHCTSLLKDLDAVLSDFQTLIASSKRRRASNAAPMSARSTHSIESASTGEFYDAEAGDPDHSQVMIINRKSGEEETMNSETEEEKDDCGASTSSSGGSEEVEHVNGAAALFPIKPKNLDPLPIKAAPKRRKAIPPATVMPPSLIGFLRKNVGKDLSTISMPVSANEPLSLLQRVAEQLEYCNLLNTAADQKDPIKRLLHVAAFAVSQFSNSRAKERAIRKPFNPMLGETFELVRSDQEVPGGFRLLVEKVSHRPVRMACQADSAKWSLGQSPAPTQKFWGKSAELITDGRVRMVLRLPDGIEERYTWNVATVFLRNVVMGEKYVEPVGNMTITNESTGAKALVEFKQKGMFGGRSEDVGVEAYDGEGKHTGISLQGNWTSSLKLVEAGRSGTEIWKVGELVDNAASCYGLTTFAAQLNEITEIEMGKLAQTDSRLRPDQRAAEGGKLDEAEDVKAKLEEAQRRRRRSMEERGEQWRAKWFVKVEGGVEEEGEEVWGLKGGKDGYWEERERVARGRVDGREKVFLRFRRDIDSIR</sequence>
<protein>
    <submittedName>
        <fullName evidence="7">Putative oxysterol-binding protein</fullName>
    </submittedName>
</protein>
<feature type="compositionally biased region" description="Polar residues" evidence="5">
    <location>
        <begin position="175"/>
        <end position="185"/>
    </location>
</feature>
<keyword evidence="2" id="KW-0813">Transport</keyword>
<accession>A0A8H6ALJ9</accession>
<dbReference type="RefSeq" id="XP_037188775.1">
    <property type="nucleotide sequence ID" value="XM_037341356.1"/>
</dbReference>
<evidence type="ECO:0000256" key="1">
    <source>
        <dbReference type="ARBA" id="ARBA00008842"/>
    </source>
</evidence>
<dbReference type="PROSITE" id="PS50003">
    <property type="entry name" value="PH_DOMAIN"/>
    <property type="match status" value="1"/>
</dbReference>
<feature type="compositionally biased region" description="Acidic residues" evidence="5">
    <location>
        <begin position="555"/>
        <end position="567"/>
    </location>
</feature>
<feature type="region of interest" description="Disordered" evidence="5">
    <location>
        <begin position="455"/>
        <end position="478"/>
    </location>
</feature>
<feature type="domain" description="PH" evidence="6">
    <location>
        <begin position="222"/>
        <end position="316"/>
    </location>
</feature>
<dbReference type="GO" id="GO:0030011">
    <property type="term" value="P:maintenance of cell polarity"/>
    <property type="evidence" value="ECO:0007669"/>
    <property type="project" value="TreeGrafter"/>
</dbReference>
<dbReference type="SUPFAM" id="SSF144000">
    <property type="entry name" value="Oxysterol-binding protein-like"/>
    <property type="match status" value="1"/>
</dbReference>
<dbReference type="Gene3D" id="3.30.70.3490">
    <property type="match status" value="1"/>
</dbReference>
<evidence type="ECO:0000259" key="6">
    <source>
        <dbReference type="PROSITE" id="PS50003"/>
    </source>
</evidence>
<comment type="similarity">
    <text evidence="1">Belongs to the OSBP family.</text>
</comment>
<dbReference type="Gene3D" id="2.30.29.30">
    <property type="entry name" value="Pleckstrin-homology domain (PH domain)/Phosphotyrosine-binding domain (PTB)"/>
    <property type="match status" value="1"/>
</dbReference>
<dbReference type="SUPFAM" id="SSF101576">
    <property type="entry name" value="Supernatant protein factor (SPF), C-terminal domain"/>
    <property type="match status" value="1"/>
</dbReference>
<evidence type="ECO:0000256" key="3">
    <source>
        <dbReference type="ARBA" id="ARBA00023055"/>
    </source>
</evidence>
<feature type="compositionally biased region" description="Basic and acidic residues" evidence="5">
    <location>
        <begin position="914"/>
        <end position="934"/>
    </location>
</feature>
<feature type="region of interest" description="Disordered" evidence="5">
    <location>
        <begin position="912"/>
        <end position="934"/>
    </location>
</feature>
<dbReference type="GeneID" id="59265048"/>
<feature type="region of interest" description="Disordered" evidence="5">
    <location>
        <begin position="376"/>
        <end position="438"/>
    </location>
</feature>
<dbReference type="GO" id="GO:0006897">
    <property type="term" value="P:endocytosis"/>
    <property type="evidence" value="ECO:0007669"/>
    <property type="project" value="TreeGrafter"/>
</dbReference>
<feature type="region of interest" description="Disordered" evidence="5">
    <location>
        <begin position="160"/>
        <end position="192"/>
    </location>
</feature>
<dbReference type="InterPro" id="IPR037239">
    <property type="entry name" value="OSBP_sf"/>
</dbReference>
<dbReference type="FunFam" id="2.30.29.30:FF:000369">
    <property type="entry name" value="Oxysterol binding protein"/>
    <property type="match status" value="1"/>
</dbReference>
<dbReference type="GO" id="GO:0032934">
    <property type="term" value="F:sterol binding"/>
    <property type="evidence" value="ECO:0007669"/>
    <property type="project" value="TreeGrafter"/>
</dbReference>
<dbReference type="InterPro" id="IPR000648">
    <property type="entry name" value="Oxysterol-bd"/>
</dbReference>
<dbReference type="Proteomes" id="UP000531561">
    <property type="component" value="Unassembled WGS sequence"/>
</dbReference>
<name>A0A8H6ALJ9_9HELO</name>
<comment type="caution">
    <text evidence="7">The sequence shown here is derived from an EMBL/GenBank/DDBJ whole genome shotgun (WGS) entry which is preliminary data.</text>
</comment>
<feature type="compositionally biased region" description="Low complexity" evidence="5">
    <location>
        <begin position="570"/>
        <end position="579"/>
    </location>
</feature>